<evidence type="ECO:0000313" key="3">
    <source>
        <dbReference type="Proteomes" id="UP000698028"/>
    </source>
</evidence>
<keyword evidence="3" id="KW-1185">Reference proteome</keyword>
<reference evidence="2 3" key="1">
    <citation type="submission" date="2021-07" db="EMBL/GenBank/DDBJ databases">
        <title>The draft genome sequence of Sphingomicrobium sp. B8.</title>
        <authorList>
            <person name="Mu L."/>
        </authorList>
    </citation>
    <scope>NUCLEOTIDE SEQUENCE [LARGE SCALE GENOMIC DNA]</scope>
    <source>
        <strain evidence="2 3">B8</strain>
    </source>
</reference>
<protein>
    <submittedName>
        <fullName evidence="2">Enoyl-CoA hydratase/isomerase family protein</fullName>
    </submittedName>
</protein>
<comment type="caution">
    <text evidence="2">The sequence shown here is derived from an EMBL/GenBank/DDBJ whole genome shotgun (WGS) entry which is preliminary data.</text>
</comment>
<keyword evidence="1" id="KW-0413">Isomerase</keyword>
<dbReference type="InterPro" id="IPR051053">
    <property type="entry name" value="ECH/Chromodomain_protein"/>
</dbReference>
<dbReference type="RefSeq" id="WP_218632722.1">
    <property type="nucleotide sequence ID" value="NZ_JAHVAH010000001.1"/>
</dbReference>
<dbReference type="Pfam" id="PF00378">
    <property type="entry name" value="ECH_1"/>
    <property type="match status" value="1"/>
</dbReference>
<gene>
    <name evidence="2" type="ORF">KTQ36_05555</name>
</gene>
<dbReference type="PANTHER" id="PTHR43684">
    <property type="match status" value="1"/>
</dbReference>
<organism evidence="2 3">
    <name type="scientific">Sphingomicrobium clamense</name>
    <dbReference type="NCBI Taxonomy" id="2851013"/>
    <lineage>
        <taxon>Bacteria</taxon>
        <taxon>Pseudomonadati</taxon>
        <taxon>Pseudomonadota</taxon>
        <taxon>Alphaproteobacteria</taxon>
        <taxon>Sphingomonadales</taxon>
        <taxon>Sphingomonadaceae</taxon>
        <taxon>Sphingomicrobium</taxon>
    </lineage>
</organism>
<dbReference type="PANTHER" id="PTHR43684:SF1">
    <property type="entry name" value="ENOYL-COA DELTA ISOMERASE 2"/>
    <property type="match status" value="1"/>
</dbReference>
<name>A0ABS6V5F7_9SPHN</name>
<sequence>MTEHVKVDISDGVMAITFARLEARNAITVAMYTKLAEAVESAQGNDDIRLITLRGEGQDFTAGNDLMDFMAEMPRDGSDIPVWRFLRALADNEVPILAGVQGNAVGIGTTMLLHSDLVVAERGCRFKMPFTELGLVPEAASSMIIPGFAGRRVAAKVLLLGESFGADEALSYGIASHVADEGGLDAEFDRLKSLFLSRPPQSMRLTQALLRKVDREAVKERMSLENSHFAERLTSDEVREVITAFFAARAKK</sequence>
<proteinExistence type="predicted"/>
<evidence type="ECO:0000256" key="1">
    <source>
        <dbReference type="ARBA" id="ARBA00023235"/>
    </source>
</evidence>
<evidence type="ECO:0000313" key="2">
    <source>
        <dbReference type="EMBL" id="MBW0144759.1"/>
    </source>
</evidence>
<dbReference type="Proteomes" id="UP000698028">
    <property type="component" value="Unassembled WGS sequence"/>
</dbReference>
<dbReference type="InterPro" id="IPR001753">
    <property type="entry name" value="Enoyl-CoA_hydra/iso"/>
</dbReference>
<dbReference type="EMBL" id="JAHVAH010000001">
    <property type="protein sequence ID" value="MBW0144759.1"/>
    <property type="molecule type" value="Genomic_DNA"/>
</dbReference>
<accession>A0ABS6V5F7</accession>
<dbReference type="CDD" id="cd06558">
    <property type="entry name" value="crotonase-like"/>
    <property type="match status" value="1"/>
</dbReference>